<comment type="subcellular location">
    <subcellularLocation>
        <location evidence="1">Membrane</location>
        <topology evidence="1">Multi-pass membrane protein</topology>
    </subcellularLocation>
</comment>
<evidence type="ECO:0000313" key="6">
    <source>
        <dbReference type="Proteomes" id="UP001612741"/>
    </source>
</evidence>
<dbReference type="NCBIfam" id="NF045897">
    <property type="entry name" value="SCO3242_trans"/>
    <property type="match status" value="1"/>
</dbReference>
<dbReference type="Proteomes" id="UP001612741">
    <property type="component" value="Unassembled WGS sequence"/>
</dbReference>
<evidence type="ECO:0000256" key="3">
    <source>
        <dbReference type="ARBA" id="ARBA00022989"/>
    </source>
</evidence>
<keyword evidence="6" id="KW-1185">Reference proteome</keyword>
<organism evidence="5 6">
    <name type="scientific">Nonomuraea typhae</name>
    <dbReference type="NCBI Taxonomy" id="2603600"/>
    <lineage>
        <taxon>Bacteria</taxon>
        <taxon>Bacillati</taxon>
        <taxon>Actinomycetota</taxon>
        <taxon>Actinomycetes</taxon>
        <taxon>Streptosporangiales</taxon>
        <taxon>Streptosporangiaceae</taxon>
        <taxon>Nonomuraea</taxon>
    </lineage>
</organism>
<dbReference type="EC" id="2.5.1.-" evidence="5"/>
<dbReference type="PANTHER" id="PTHR42723">
    <property type="entry name" value="CHLOROPHYLL SYNTHASE"/>
    <property type="match status" value="1"/>
</dbReference>
<sequence length="298" mass="29707">MSRDTSGKPRRSKLASLARLVRAPAALTVPGDILAGAAATGRASGPALLGRMVSSICLYWAGMALNDYADRELDAKERPNRPIPSGEISPGEALGVAVGLTTAGVALALAADGKRGLATVLPLAGAVWAYDLTLKSSPISPISMAATRFLNVLAGASPGRMRQAVPAALLTGLHTATVSLLSKYEVEGAPMAVPGVALTATGLVAAGAVLNGATARPADQASALVLAGGYAANGIRSQLMAVADPSPRNVQGAVASGIHGLTLLQAALTARAGSPGTALGIATAFPVTRQLGKRTSPT</sequence>
<keyword evidence="5" id="KW-0808">Transferase</keyword>
<keyword evidence="2" id="KW-0812">Transmembrane</keyword>
<evidence type="ECO:0000256" key="1">
    <source>
        <dbReference type="ARBA" id="ARBA00004141"/>
    </source>
</evidence>
<evidence type="ECO:0000256" key="4">
    <source>
        <dbReference type="ARBA" id="ARBA00023136"/>
    </source>
</evidence>
<dbReference type="CDD" id="cd13964">
    <property type="entry name" value="PT_UbiA_1"/>
    <property type="match status" value="1"/>
</dbReference>
<dbReference type="Pfam" id="PF01040">
    <property type="entry name" value="UbiA"/>
    <property type="match status" value="1"/>
</dbReference>
<keyword evidence="3" id="KW-1133">Transmembrane helix</keyword>
<evidence type="ECO:0000313" key="5">
    <source>
        <dbReference type="EMBL" id="MFI6504771.1"/>
    </source>
</evidence>
<accession>A0ABW7Z9C7</accession>
<dbReference type="EMBL" id="JBITGY010000016">
    <property type="protein sequence ID" value="MFI6504771.1"/>
    <property type="molecule type" value="Genomic_DNA"/>
</dbReference>
<dbReference type="Gene3D" id="1.10.357.140">
    <property type="entry name" value="UbiA prenyltransferase"/>
    <property type="match status" value="1"/>
</dbReference>
<dbReference type="GO" id="GO:0016740">
    <property type="term" value="F:transferase activity"/>
    <property type="evidence" value="ECO:0007669"/>
    <property type="project" value="UniProtKB-KW"/>
</dbReference>
<dbReference type="RefSeq" id="WP_397090660.1">
    <property type="nucleotide sequence ID" value="NZ_JBITGY010000016.1"/>
</dbReference>
<protein>
    <submittedName>
        <fullName evidence="5">SCO3242 family prenyltransferase</fullName>
        <ecNumber evidence="5">2.5.1.-</ecNumber>
    </submittedName>
</protein>
<reference evidence="5 6" key="1">
    <citation type="submission" date="2024-10" db="EMBL/GenBank/DDBJ databases">
        <title>The Natural Products Discovery Center: Release of the First 8490 Sequenced Strains for Exploring Actinobacteria Biosynthetic Diversity.</title>
        <authorList>
            <person name="Kalkreuter E."/>
            <person name="Kautsar S.A."/>
            <person name="Yang D."/>
            <person name="Bader C.D."/>
            <person name="Teijaro C.N."/>
            <person name="Fluegel L."/>
            <person name="Davis C.M."/>
            <person name="Simpson J.R."/>
            <person name="Lauterbach L."/>
            <person name="Steele A.D."/>
            <person name="Gui C."/>
            <person name="Meng S."/>
            <person name="Li G."/>
            <person name="Viehrig K."/>
            <person name="Ye F."/>
            <person name="Su P."/>
            <person name="Kiefer A.F."/>
            <person name="Nichols A."/>
            <person name="Cepeda A.J."/>
            <person name="Yan W."/>
            <person name="Fan B."/>
            <person name="Jiang Y."/>
            <person name="Adhikari A."/>
            <person name="Zheng C.-J."/>
            <person name="Schuster L."/>
            <person name="Cowan T.M."/>
            <person name="Smanski M.J."/>
            <person name="Chevrette M.G."/>
            <person name="De Carvalho L.P.S."/>
            <person name="Shen B."/>
        </authorList>
    </citation>
    <scope>NUCLEOTIDE SEQUENCE [LARGE SCALE GENOMIC DNA]</scope>
    <source>
        <strain evidence="5 6">NPDC050545</strain>
    </source>
</reference>
<keyword evidence="4" id="KW-0472">Membrane</keyword>
<dbReference type="PANTHER" id="PTHR42723:SF1">
    <property type="entry name" value="CHLOROPHYLL SYNTHASE, CHLOROPLASTIC"/>
    <property type="match status" value="1"/>
</dbReference>
<dbReference type="InterPro" id="IPR000537">
    <property type="entry name" value="UbiA_prenyltransferase"/>
</dbReference>
<name>A0ABW7Z9C7_9ACTN</name>
<evidence type="ECO:0000256" key="2">
    <source>
        <dbReference type="ARBA" id="ARBA00022692"/>
    </source>
</evidence>
<dbReference type="InterPro" id="IPR050475">
    <property type="entry name" value="Prenyltransferase_related"/>
</dbReference>
<comment type="caution">
    <text evidence="5">The sequence shown here is derived from an EMBL/GenBank/DDBJ whole genome shotgun (WGS) entry which is preliminary data.</text>
</comment>
<gene>
    <name evidence="5" type="ORF">ACIBG2_45810</name>
</gene>
<dbReference type="InterPro" id="IPR044878">
    <property type="entry name" value="UbiA_sf"/>
</dbReference>
<proteinExistence type="predicted"/>